<proteinExistence type="predicted"/>
<gene>
    <name evidence="1" type="ORF">HMPREF7215_2252</name>
</gene>
<evidence type="ECO:0000313" key="1">
    <source>
        <dbReference type="EMBL" id="EFB90363.1"/>
    </source>
</evidence>
<keyword evidence="2" id="KW-1185">Reference proteome</keyword>
<dbReference type="EMBL" id="ADFP01000084">
    <property type="protein sequence ID" value="EFB90363.1"/>
    <property type="molecule type" value="Genomic_DNA"/>
</dbReference>
<comment type="caution">
    <text evidence="1">The sequence shown here is derived from an EMBL/GenBank/DDBJ whole genome shotgun (WGS) entry which is preliminary data.</text>
</comment>
<sequence length="81" mass="9413">MSLCRTICTYIQSGVRSGSFVPESFRNEKTFCVAPSASAPHKTRRNLSPEFLSPCSFYNQREKDQVFYDRSVMFFMKEEPI</sequence>
<accession>A0ABM9ZTX8</accession>
<organism evidence="1 2">
    <name type="scientific">Pyramidobacter piscolens W5455</name>
    <dbReference type="NCBI Taxonomy" id="352165"/>
    <lineage>
        <taxon>Bacteria</taxon>
        <taxon>Thermotogati</taxon>
        <taxon>Synergistota</taxon>
        <taxon>Synergistia</taxon>
        <taxon>Synergistales</taxon>
        <taxon>Dethiosulfovibrionaceae</taxon>
        <taxon>Pyramidobacter</taxon>
    </lineage>
</organism>
<reference evidence="1 2" key="1">
    <citation type="submission" date="2009-12" db="EMBL/GenBank/DDBJ databases">
        <authorList>
            <person name="Shrivastava S."/>
            <person name="Madupu R."/>
            <person name="Durkin A.S."/>
            <person name="Torralba M."/>
            <person name="Methe B."/>
            <person name="Sutton G.G."/>
            <person name="Strausberg R.L."/>
            <person name="Nelson K.E."/>
        </authorList>
    </citation>
    <scope>NUCLEOTIDE SEQUENCE [LARGE SCALE GENOMIC DNA]</scope>
    <source>
        <strain evidence="1 2">W5455</strain>
    </source>
</reference>
<evidence type="ECO:0000313" key="2">
    <source>
        <dbReference type="Proteomes" id="UP000006462"/>
    </source>
</evidence>
<dbReference type="Proteomes" id="UP000006462">
    <property type="component" value="Unassembled WGS sequence"/>
</dbReference>
<name>A0ABM9ZTX8_9BACT</name>
<protein>
    <submittedName>
        <fullName evidence="1">Uncharacterized protein</fullName>
    </submittedName>
</protein>